<reference evidence="2" key="1">
    <citation type="submission" date="2021-06" db="EMBL/GenBank/DDBJ databases">
        <title>A collection of bacterial strains from the Burkholderia cepacia Research Laboratory and Repository.</title>
        <authorList>
            <person name="Lipuma J."/>
            <person name="Spilker T."/>
        </authorList>
    </citation>
    <scope>NUCLEOTIDE SEQUENCE</scope>
    <source>
        <strain evidence="2">AU37435</strain>
    </source>
</reference>
<evidence type="ECO:0000256" key="1">
    <source>
        <dbReference type="SAM" id="MobiDB-lite"/>
    </source>
</evidence>
<dbReference type="EMBL" id="JAHPMX010000001">
    <property type="protein sequence ID" value="MBU9355288.1"/>
    <property type="molecule type" value="Genomic_DNA"/>
</dbReference>
<feature type="region of interest" description="Disordered" evidence="1">
    <location>
        <begin position="133"/>
        <end position="155"/>
    </location>
</feature>
<comment type="caution">
    <text evidence="2">The sequence shown here is derived from an EMBL/GenBank/DDBJ whole genome shotgun (WGS) entry which is preliminary data.</text>
</comment>
<dbReference type="RefSeq" id="WP_217076103.1">
    <property type="nucleotide sequence ID" value="NZ_CAJHCY010000003.1"/>
</dbReference>
<name>A0AAP2HFS6_9BURK</name>
<dbReference type="Proteomes" id="UP001196915">
    <property type="component" value="Unassembled WGS sequence"/>
</dbReference>
<accession>A0AAP2HFS6</accession>
<protein>
    <submittedName>
        <fullName evidence="2">Uncharacterized protein</fullName>
    </submittedName>
</protein>
<evidence type="ECO:0000313" key="2">
    <source>
        <dbReference type="EMBL" id="MBU9355288.1"/>
    </source>
</evidence>
<evidence type="ECO:0000313" key="3">
    <source>
        <dbReference type="Proteomes" id="UP001196915"/>
    </source>
</evidence>
<dbReference type="AlphaFoldDB" id="A0AAP2HFS6"/>
<gene>
    <name evidence="2" type="ORF">KTE52_02975</name>
</gene>
<organism evidence="2 3">
    <name type="scientific">Burkholderia multivorans</name>
    <dbReference type="NCBI Taxonomy" id="87883"/>
    <lineage>
        <taxon>Bacteria</taxon>
        <taxon>Pseudomonadati</taxon>
        <taxon>Pseudomonadota</taxon>
        <taxon>Betaproteobacteria</taxon>
        <taxon>Burkholderiales</taxon>
        <taxon>Burkholderiaceae</taxon>
        <taxon>Burkholderia</taxon>
        <taxon>Burkholderia cepacia complex</taxon>
    </lineage>
</organism>
<feature type="region of interest" description="Disordered" evidence="1">
    <location>
        <begin position="1"/>
        <end position="25"/>
    </location>
</feature>
<sequence length="155" mass="16613">MPSGAEKSDGLPSARDGQAPDFNSLHASARGTARNGLVRFQQSCTVDEGLRYGHVHVSVSALQAYCSLENQTFRADLYADADSPPIAVKIRNKTTIGLIFATIAGASRAALLQAWVSRRRQRVPEPFGKIDGSVACGHHRAPPPSKAPDDTVFRS</sequence>
<proteinExistence type="predicted"/>